<gene>
    <name evidence="2" type="ORF">E8E13_009941</name>
</gene>
<evidence type="ECO:0000256" key="1">
    <source>
        <dbReference type="SAM" id="MobiDB-lite"/>
    </source>
</evidence>
<keyword evidence="3" id="KW-1185">Reference proteome</keyword>
<feature type="compositionally biased region" description="Basic residues" evidence="1">
    <location>
        <begin position="91"/>
        <end position="100"/>
    </location>
</feature>
<name>A0A9P4TEI4_CURKU</name>
<dbReference type="Proteomes" id="UP000801428">
    <property type="component" value="Unassembled WGS sequence"/>
</dbReference>
<organism evidence="2 3">
    <name type="scientific">Curvularia kusanoi</name>
    <name type="common">Cochliobolus kusanoi</name>
    <dbReference type="NCBI Taxonomy" id="90978"/>
    <lineage>
        <taxon>Eukaryota</taxon>
        <taxon>Fungi</taxon>
        <taxon>Dikarya</taxon>
        <taxon>Ascomycota</taxon>
        <taxon>Pezizomycotina</taxon>
        <taxon>Dothideomycetes</taxon>
        <taxon>Pleosporomycetidae</taxon>
        <taxon>Pleosporales</taxon>
        <taxon>Pleosporineae</taxon>
        <taxon>Pleosporaceae</taxon>
        <taxon>Curvularia</taxon>
    </lineage>
</organism>
<dbReference type="AlphaFoldDB" id="A0A9P4TEI4"/>
<protein>
    <submittedName>
        <fullName evidence="2">Uncharacterized protein</fullName>
    </submittedName>
</protein>
<evidence type="ECO:0000313" key="3">
    <source>
        <dbReference type="Proteomes" id="UP000801428"/>
    </source>
</evidence>
<feature type="compositionally biased region" description="Basic and acidic residues" evidence="1">
    <location>
        <begin position="111"/>
        <end position="126"/>
    </location>
</feature>
<comment type="caution">
    <text evidence="2">The sequence shown here is derived from an EMBL/GenBank/DDBJ whole genome shotgun (WGS) entry which is preliminary data.</text>
</comment>
<reference evidence="2" key="1">
    <citation type="submission" date="2019-04" db="EMBL/GenBank/DDBJ databases">
        <title>Sequencing of skin fungus with MAO and IRED activity.</title>
        <authorList>
            <person name="Marsaioli A.J."/>
            <person name="Bonatto J.M.C."/>
            <person name="Reis Junior O."/>
        </authorList>
    </citation>
    <scope>NUCLEOTIDE SEQUENCE</scope>
    <source>
        <strain evidence="2">30M1</strain>
    </source>
</reference>
<sequence length="233" mass="25711">MAQRSRQRLSDSRDTLLVALDNFTRRQRRTGSTDRGFLIRLQEAIADDIVAVDDPSFRAVIQGPMLTELVGRNREQRNLKKPPCAQPQQSKQRRQHKLHKRNDQSAFRNAKKLEPRRPGKQPRHEPSQAIRTPALTKGQTPKPSHDGSDADGADMSDSYAGDAEDAEMSDSYANGVDEAEIHDLGPDHPDDLNTDDHNSHDASGSGCSRISRASLSGLLAGRTTILDTSAELS</sequence>
<accession>A0A9P4TEI4</accession>
<evidence type="ECO:0000313" key="2">
    <source>
        <dbReference type="EMBL" id="KAF3002118.1"/>
    </source>
</evidence>
<feature type="region of interest" description="Disordered" evidence="1">
    <location>
        <begin position="72"/>
        <end position="209"/>
    </location>
</feature>
<feature type="compositionally biased region" description="Basic and acidic residues" evidence="1">
    <location>
        <begin position="179"/>
        <end position="200"/>
    </location>
</feature>
<dbReference type="EMBL" id="SWKU01000012">
    <property type="protein sequence ID" value="KAF3002118.1"/>
    <property type="molecule type" value="Genomic_DNA"/>
</dbReference>
<proteinExistence type="predicted"/>